<dbReference type="Pfam" id="PF00497">
    <property type="entry name" value="SBP_bac_3"/>
    <property type="match status" value="1"/>
</dbReference>
<protein>
    <recommendedName>
        <fullName evidence="4">Solute-binding protein family 3/N-terminal domain-containing protein</fullName>
    </recommendedName>
</protein>
<evidence type="ECO:0000256" key="1">
    <source>
        <dbReference type="ARBA" id="ARBA00010333"/>
    </source>
</evidence>
<sequence length="255" mass="28683">MKFGFLSSQLLLLCLFFTSGSKASEPLVFYAVDYPPYLIVDLEKNTISGVDIEVVRAAFSEMGQPVTFKVLPWKRILKLMKAGEIAGTMSCSIRQSRKSFMYFSDPISAPRQVAITLKSTDTTEISKLDDLKHFSVVAVDGWGVQTQLKDANIPHDLTKDLRSGLISIAYRGIDVFYGPENPVFYQAKSMGLFKDIKATYLDDVGPLHLHLCVSQNYPHSSEIIKTFNQGLRKIKNNGHYQKIRAKYFGYSESTL</sequence>
<proteinExistence type="inferred from homology"/>
<gene>
    <name evidence="5" type="ORF">EES38_13490</name>
</gene>
<comment type="caution">
    <text evidence="5">The sequence shown here is derived from an EMBL/GenBank/DDBJ whole genome shotgun (WGS) entry which is preliminary data.</text>
</comment>
<dbReference type="Gene3D" id="3.40.190.10">
    <property type="entry name" value="Periplasmic binding protein-like II"/>
    <property type="match status" value="2"/>
</dbReference>
<evidence type="ECO:0000313" key="5">
    <source>
        <dbReference type="EMBL" id="RQW62734.1"/>
    </source>
</evidence>
<dbReference type="SMART" id="SM00062">
    <property type="entry name" value="PBPb"/>
    <property type="match status" value="1"/>
</dbReference>
<feature type="signal peptide" evidence="3">
    <location>
        <begin position="1"/>
        <end position="23"/>
    </location>
</feature>
<dbReference type="SUPFAM" id="SSF53850">
    <property type="entry name" value="Periplasmic binding protein-like II"/>
    <property type="match status" value="1"/>
</dbReference>
<feature type="domain" description="Solute-binding protein family 3/N-terminal" evidence="4">
    <location>
        <begin position="26"/>
        <end position="251"/>
    </location>
</feature>
<evidence type="ECO:0000256" key="3">
    <source>
        <dbReference type="SAM" id="SignalP"/>
    </source>
</evidence>
<evidence type="ECO:0000256" key="2">
    <source>
        <dbReference type="ARBA" id="ARBA00022729"/>
    </source>
</evidence>
<dbReference type="PANTHER" id="PTHR35936">
    <property type="entry name" value="MEMBRANE-BOUND LYTIC MUREIN TRANSGLYCOSYLASE F"/>
    <property type="match status" value="1"/>
</dbReference>
<dbReference type="EMBL" id="RJVQ01000005">
    <property type="protein sequence ID" value="RQW62734.1"/>
    <property type="molecule type" value="Genomic_DNA"/>
</dbReference>
<organism evidence="5 6">
    <name type="scientific">Vibrio viridaestus</name>
    <dbReference type="NCBI Taxonomy" id="2487322"/>
    <lineage>
        <taxon>Bacteria</taxon>
        <taxon>Pseudomonadati</taxon>
        <taxon>Pseudomonadota</taxon>
        <taxon>Gammaproteobacteria</taxon>
        <taxon>Vibrionales</taxon>
        <taxon>Vibrionaceae</taxon>
        <taxon>Vibrio</taxon>
    </lineage>
</organism>
<name>A0A3N9TFR0_9VIBR</name>
<comment type="similarity">
    <text evidence="1">Belongs to the bacterial solute-binding protein 3 family.</text>
</comment>
<keyword evidence="6" id="KW-1185">Reference proteome</keyword>
<evidence type="ECO:0000313" key="6">
    <source>
        <dbReference type="Proteomes" id="UP000281112"/>
    </source>
</evidence>
<dbReference type="InterPro" id="IPR001638">
    <property type="entry name" value="Solute-binding_3/MltF_N"/>
</dbReference>
<dbReference type="AlphaFoldDB" id="A0A3N9TFR0"/>
<dbReference type="RefSeq" id="WP_124937727.1">
    <property type="nucleotide sequence ID" value="NZ_RJVQ01000005.1"/>
</dbReference>
<evidence type="ECO:0000259" key="4">
    <source>
        <dbReference type="SMART" id="SM00062"/>
    </source>
</evidence>
<dbReference type="PANTHER" id="PTHR35936:SF35">
    <property type="entry name" value="L-CYSTINE-BINDING PROTEIN TCYJ"/>
    <property type="match status" value="1"/>
</dbReference>
<keyword evidence="2 3" id="KW-0732">Signal</keyword>
<dbReference type="Proteomes" id="UP000281112">
    <property type="component" value="Unassembled WGS sequence"/>
</dbReference>
<reference evidence="5 6" key="1">
    <citation type="submission" date="2018-11" db="EMBL/GenBank/DDBJ databases">
        <title>Vibrio LJC006 sp. nov., isolated from seawater during the bloom of the enteromorpha.</title>
        <authorList>
            <person name="Liang J."/>
        </authorList>
    </citation>
    <scope>NUCLEOTIDE SEQUENCE [LARGE SCALE GENOMIC DNA]</scope>
    <source>
        <strain evidence="5 6">LJC006</strain>
    </source>
</reference>
<accession>A0A3N9TFR0</accession>
<dbReference type="OrthoDB" id="2081943at2"/>
<feature type="chain" id="PRO_5018218879" description="Solute-binding protein family 3/N-terminal domain-containing protein" evidence="3">
    <location>
        <begin position="24"/>
        <end position="255"/>
    </location>
</feature>